<organism evidence="2 3">
    <name type="scientific">Acetobacter senegalensis</name>
    <dbReference type="NCBI Taxonomy" id="446692"/>
    <lineage>
        <taxon>Bacteria</taxon>
        <taxon>Pseudomonadati</taxon>
        <taxon>Pseudomonadota</taxon>
        <taxon>Alphaproteobacteria</taxon>
        <taxon>Acetobacterales</taxon>
        <taxon>Acetobacteraceae</taxon>
        <taxon>Acetobacter</taxon>
    </lineage>
</organism>
<dbReference type="AlphaFoldDB" id="A0A149U7C7"/>
<dbReference type="EMBL" id="LHZU01000085">
    <property type="protein sequence ID" value="KXV61395.1"/>
    <property type="molecule type" value="Genomic_DNA"/>
</dbReference>
<name>A0A149U7C7_9PROT</name>
<dbReference type="Proteomes" id="UP000075360">
    <property type="component" value="Unassembled WGS sequence"/>
</dbReference>
<evidence type="ECO:0000313" key="2">
    <source>
        <dbReference type="EMBL" id="KXV61395.1"/>
    </source>
</evidence>
<sequence length="60" mass="6591">MAALRAPAPLFAMDTDDPGENNTESNIVLVNVIRGAEDSGCQSQRCQQVDVRFQTTHFQP</sequence>
<gene>
    <name evidence="2" type="ORF">AD948_01795</name>
</gene>
<evidence type="ECO:0000256" key="1">
    <source>
        <dbReference type="SAM" id="MobiDB-lite"/>
    </source>
</evidence>
<accession>A0A149U7C7</accession>
<feature type="region of interest" description="Disordered" evidence="1">
    <location>
        <begin position="1"/>
        <end position="22"/>
    </location>
</feature>
<evidence type="ECO:0000313" key="3">
    <source>
        <dbReference type="Proteomes" id="UP000075360"/>
    </source>
</evidence>
<protein>
    <submittedName>
        <fullName evidence="2">Uncharacterized protein</fullName>
    </submittedName>
</protein>
<reference evidence="2 3" key="1">
    <citation type="submission" date="2015-06" db="EMBL/GenBank/DDBJ databases">
        <title>Improved classification and identification of acetic acid bacteria using matrix-assisted laser desorption/ionization time-of-flight mass spectrometry; Gluconobacter nephelii and Gluconobacter uchimurae are later heterotypic synonyms of Gluconobacter japonicus and Gluconobacter oxydans, respectively.</title>
        <authorList>
            <person name="Li L."/>
            <person name="Cleenwerck I."/>
            <person name="De Vuyst L."/>
            <person name="Vandamme P."/>
        </authorList>
    </citation>
    <scope>NUCLEOTIDE SEQUENCE [LARGE SCALE GENOMIC DNA]</scope>
    <source>
        <strain evidence="2 3">LMG 23690</strain>
    </source>
</reference>
<dbReference type="PATRIC" id="fig|446692.4.peg.2073"/>
<comment type="caution">
    <text evidence="2">The sequence shown here is derived from an EMBL/GenBank/DDBJ whole genome shotgun (WGS) entry which is preliminary data.</text>
</comment>
<proteinExistence type="predicted"/>